<gene>
    <name evidence="7" type="ORF">Mrose_02907</name>
</gene>
<feature type="transmembrane region" description="Helical" evidence="6">
    <location>
        <begin position="216"/>
        <end position="235"/>
    </location>
</feature>
<feature type="transmembrane region" description="Helical" evidence="6">
    <location>
        <begin position="360"/>
        <end position="376"/>
    </location>
</feature>
<feature type="transmembrane region" description="Helical" evidence="6">
    <location>
        <begin position="269"/>
        <end position="289"/>
    </location>
</feature>
<dbReference type="PANTHER" id="PTHR30482">
    <property type="entry name" value="HIGH-AFFINITY BRANCHED-CHAIN AMINO ACID TRANSPORT SYSTEM PERMEASE"/>
    <property type="match status" value="1"/>
</dbReference>
<feature type="transmembrane region" description="Helical" evidence="6">
    <location>
        <begin position="295"/>
        <end position="314"/>
    </location>
</feature>
<dbReference type="CDD" id="cd06581">
    <property type="entry name" value="TM_PBP1_LivM_like"/>
    <property type="match status" value="1"/>
</dbReference>
<dbReference type="AlphaFoldDB" id="A0A399EIL7"/>
<feature type="transmembrane region" description="Helical" evidence="6">
    <location>
        <begin position="53"/>
        <end position="74"/>
    </location>
</feature>
<evidence type="ECO:0000256" key="2">
    <source>
        <dbReference type="ARBA" id="ARBA00022475"/>
    </source>
</evidence>
<keyword evidence="3 6" id="KW-0812">Transmembrane</keyword>
<proteinExistence type="predicted"/>
<dbReference type="GO" id="GO:0005886">
    <property type="term" value="C:plasma membrane"/>
    <property type="evidence" value="ECO:0007669"/>
    <property type="project" value="UniProtKB-SubCell"/>
</dbReference>
<comment type="subcellular location">
    <subcellularLocation>
        <location evidence="1">Cell membrane</location>
        <topology evidence="1">Multi-pass membrane protein</topology>
    </subcellularLocation>
</comment>
<dbReference type="InterPro" id="IPR001851">
    <property type="entry name" value="ABC_transp_permease"/>
</dbReference>
<feature type="transmembrane region" description="Helical" evidence="6">
    <location>
        <begin position="321"/>
        <end position="340"/>
    </location>
</feature>
<dbReference type="RefSeq" id="WP_119279505.1">
    <property type="nucleotide sequence ID" value="NZ_QWLA01000069.1"/>
</dbReference>
<keyword evidence="8" id="KW-1185">Reference proteome</keyword>
<dbReference type="GO" id="GO:0015658">
    <property type="term" value="F:branched-chain amino acid transmembrane transporter activity"/>
    <property type="evidence" value="ECO:0007669"/>
    <property type="project" value="InterPro"/>
</dbReference>
<evidence type="ECO:0000256" key="6">
    <source>
        <dbReference type="SAM" id="Phobius"/>
    </source>
</evidence>
<keyword evidence="2" id="KW-1003">Cell membrane</keyword>
<dbReference type="Proteomes" id="UP000265341">
    <property type="component" value="Unassembled WGS sequence"/>
</dbReference>
<sequence length="396" mass="43136">MEADTLIKSALLALPLAFLLLSFWPGRRALAWLAPALLLALLLHWVLPTGLLAYLVSFAVFASVFALLSLGLNVHWGYTGLFNIGIAGFFALGAFTSALFTTAMPSGALALYSQQAFGLGMPFLVGVLSAAILSGVVAFLVGLPTLRLREDYLAIATIGVAELIRLVFQNERWLANGPQPLRGIPRPLYCLTDGPSCDWLPTFLHPLFAGLEPRDYPYLYLVLVSAAVVLVYLALEKALRSPWGRVLRAIREDEVSAAMVGKNVFAFKLEAFVVGAMIMGIGGAFYAHFLVSIDYGHFIPLFGTFLIWVMLMLGGSGNNKGAILGAFVIWGVWTGTAFLTDTLTPFLAAISEDLPARSPYLRYLFISLVFMAILLYRPRGLLGEEKTVSQFMENAK</sequence>
<evidence type="ECO:0000256" key="4">
    <source>
        <dbReference type="ARBA" id="ARBA00022989"/>
    </source>
</evidence>
<name>A0A399EIL7_9DEIN</name>
<protein>
    <submittedName>
        <fullName evidence="7">Urea ABC transporter, permease protein UrtC</fullName>
    </submittedName>
</protein>
<dbReference type="PANTHER" id="PTHR30482:SF10">
    <property type="entry name" value="HIGH-AFFINITY BRANCHED-CHAIN AMINO ACID TRANSPORT PROTEIN BRAE"/>
    <property type="match status" value="1"/>
</dbReference>
<organism evidence="7 8">
    <name type="scientific">Calidithermus roseus</name>
    <dbReference type="NCBI Taxonomy" id="1644118"/>
    <lineage>
        <taxon>Bacteria</taxon>
        <taxon>Thermotogati</taxon>
        <taxon>Deinococcota</taxon>
        <taxon>Deinococci</taxon>
        <taxon>Thermales</taxon>
        <taxon>Thermaceae</taxon>
        <taxon>Calidithermus</taxon>
    </lineage>
</organism>
<evidence type="ECO:0000256" key="5">
    <source>
        <dbReference type="ARBA" id="ARBA00023136"/>
    </source>
</evidence>
<reference evidence="7 8" key="1">
    <citation type="submission" date="2018-08" db="EMBL/GenBank/DDBJ databases">
        <title>Meiothermus roseus NBRC 110900 genome sequencing project.</title>
        <authorList>
            <person name="Da Costa M.S."/>
            <person name="Albuquerque L."/>
            <person name="Raposo P."/>
            <person name="Froufe H.J.C."/>
            <person name="Barroso C.S."/>
            <person name="Egas C."/>
        </authorList>
    </citation>
    <scope>NUCLEOTIDE SEQUENCE [LARGE SCALE GENOMIC DNA]</scope>
    <source>
        <strain evidence="7 8">NBRC 110900</strain>
    </source>
</reference>
<evidence type="ECO:0000313" key="8">
    <source>
        <dbReference type="Proteomes" id="UP000265341"/>
    </source>
</evidence>
<dbReference type="Pfam" id="PF02653">
    <property type="entry name" value="BPD_transp_2"/>
    <property type="match status" value="1"/>
</dbReference>
<feature type="transmembrane region" description="Helical" evidence="6">
    <location>
        <begin position="29"/>
        <end position="47"/>
    </location>
</feature>
<keyword evidence="5 6" id="KW-0472">Membrane</keyword>
<evidence type="ECO:0000313" key="7">
    <source>
        <dbReference type="EMBL" id="RIH83808.1"/>
    </source>
</evidence>
<feature type="transmembrane region" description="Helical" evidence="6">
    <location>
        <begin position="6"/>
        <end position="24"/>
    </location>
</feature>
<keyword evidence="4 6" id="KW-1133">Transmembrane helix</keyword>
<dbReference type="EMBL" id="QWLA01000069">
    <property type="protein sequence ID" value="RIH83808.1"/>
    <property type="molecule type" value="Genomic_DNA"/>
</dbReference>
<evidence type="ECO:0000256" key="3">
    <source>
        <dbReference type="ARBA" id="ARBA00022692"/>
    </source>
</evidence>
<feature type="transmembrane region" description="Helical" evidence="6">
    <location>
        <begin position="152"/>
        <end position="168"/>
    </location>
</feature>
<feature type="transmembrane region" description="Helical" evidence="6">
    <location>
        <begin position="116"/>
        <end position="140"/>
    </location>
</feature>
<accession>A0A399EIL7</accession>
<dbReference type="OrthoDB" id="9789927at2"/>
<dbReference type="InterPro" id="IPR043428">
    <property type="entry name" value="LivM-like"/>
</dbReference>
<evidence type="ECO:0000256" key="1">
    <source>
        <dbReference type="ARBA" id="ARBA00004651"/>
    </source>
</evidence>
<comment type="caution">
    <text evidence="7">The sequence shown here is derived from an EMBL/GenBank/DDBJ whole genome shotgun (WGS) entry which is preliminary data.</text>
</comment>
<feature type="transmembrane region" description="Helical" evidence="6">
    <location>
        <begin position="81"/>
        <end position="104"/>
    </location>
</feature>